<reference evidence="2 3" key="1">
    <citation type="submission" date="2024-01" db="EMBL/GenBank/DDBJ databases">
        <title>The genomes of 5 underutilized Papilionoideae crops provide insights into root nodulation and disease resistanc.</title>
        <authorList>
            <person name="Yuan L."/>
        </authorList>
    </citation>
    <scope>NUCLEOTIDE SEQUENCE [LARGE SCALE GENOMIC DNA]</scope>
    <source>
        <strain evidence="2">ZHUSHIDOU_FW_LH</strain>
        <tissue evidence="2">Leaf</tissue>
    </source>
</reference>
<evidence type="ECO:0000256" key="1">
    <source>
        <dbReference type="SAM" id="Coils"/>
    </source>
</evidence>
<dbReference type="EMBL" id="JAYWIO010000003">
    <property type="protein sequence ID" value="KAK7273739.1"/>
    <property type="molecule type" value="Genomic_DNA"/>
</dbReference>
<dbReference type="Proteomes" id="UP001372338">
    <property type="component" value="Unassembled WGS sequence"/>
</dbReference>
<evidence type="ECO:0000313" key="2">
    <source>
        <dbReference type="EMBL" id="KAK7273739.1"/>
    </source>
</evidence>
<feature type="coiled-coil region" evidence="1">
    <location>
        <begin position="148"/>
        <end position="175"/>
    </location>
</feature>
<organism evidence="2 3">
    <name type="scientific">Crotalaria pallida</name>
    <name type="common">Smooth rattlebox</name>
    <name type="synonym">Crotalaria striata</name>
    <dbReference type="NCBI Taxonomy" id="3830"/>
    <lineage>
        <taxon>Eukaryota</taxon>
        <taxon>Viridiplantae</taxon>
        <taxon>Streptophyta</taxon>
        <taxon>Embryophyta</taxon>
        <taxon>Tracheophyta</taxon>
        <taxon>Spermatophyta</taxon>
        <taxon>Magnoliopsida</taxon>
        <taxon>eudicotyledons</taxon>
        <taxon>Gunneridae</taxon>
        <taxon>Pentapetalae</taxon>
        <taxon>rosids</taxon>
        <taxon>fabids</taxon>
        <taxon>Fabales</taxon>
        <taxon>Fabaceae</taxon>
        <taxon>Papilionoideae</taxon>
        <taxon>50 kb inversion clade</taxon>
        <taxon>genistoids sensu lato</taxon>
        <taxon>core genistoids</taxon>
        <taxon>Crotalarieae</taxon>
        <taxon>Crotalaria</taxon>
    </lineage>
</organism>
<protein>
    <submittedName>
        <fullName evidence="2">Uncharacterized protein</fullName>
    </submittedName>
</protein>
<comment type="caution">
    <text evidence="2">The sequence shown here is derived from an EMBL/GenBank/DDBJ whole genome shotgun (WGS) entry which is preliminary data.</text>
</comment>
<keyword evidence="3" id="KW-1185">Reference proteome</keyword>
<accession>A0AAN9FE28</accession>
<evidence type="ECO:0000313" key="3">
    <source>
        <dbReference type="Proteomes" id="UP001372338"/>
    </source>
</evidence>
<keyword evidence="1" id="KW-0175">Coiled coil</keyword>
<name>A0AAN9FE28_CROPI</name>
<gene>
    <name evidence="2" type="ORF">RIF29_14802</name>
</gene>
<sequence>MADATTPVEGGDSSLNAAIEDIFRTDDDIDEHANVDIRTPSLLENVSHAFDGEEPNEVHCTNIAAVNETDVEMGKGDNEANEDGGNRLMNLCHLLIFEGFIHGRLSRGEKVFSDHNLQHQQKIQHQVSKLEIQHQRLFVEIQSGLSTIKEKQASIDALKRNLANQEAQLTDLVSITKEAHDQQVTLSKRASTLLLKCQDVVNLLASTRTSYEANLRMKKNFVKRWANFHKFL</sequence>
<proteinExistence type="predicted"/>
<dbReference type="AlphaFoldDB" id="A0AAN9FE28"/>